<sequence length="297" mass="34368">MKSIFFLVFTLISTFLFSQENDDFVKRLKAINNQTIIFFNVDGVDFSSQTFSNEFSEKGLKKLYRKYSIKESDIKTKDETLKNNNLFITKFENIAENINQISSYYFVENKNKTVSVFWFGYYGKQNQEFERKYINLILNGEIPKEVFEPMTIDSIDFAGRKIKLGNSCYWTNINTVQCPYYGEMNWSVHKTFESAKNSIDNQFTVTKNKKGGKVLSEEDVVVIFEGTETKAKKVIYDFIGAKSLLVGMSGGKTLTIYYIASKVRDKYVSCCMSFWNNDTITENGLAPLLEKVMELKK</sequence>
<dbReference type="Proteomes" id="UP000249518">
    <property type="component" value="Unassembled WGS sequence"/>
</dbReference>
<evidence type="ECO:0000313" key="1">
    <source>
        <dbReference type="EMBL" id="RAR47471.1"/>
    </source>
</evidence>
<gene>
    <name evidence="1" type="ORF">B0I10_109146</name>
</gene>
<accession>A0A328WMH1</accession>
<dbReference type="RefSeq" id="WP_112086477.1">
    <property type="nucleotide sequence ID" value="NZ_QLSV01000009.1"/>
</dbReference>
<proteinExistence type="predicted"/>
<evidence type="ECO:0000313" key="2">
    <source>
        <dbReference type="Proteomes" id="UP000249518"/>
    </source>
</evidence>
<dbReference type="OrthoDB" id="995555at2"/>
<dbReference type="AlphaFoldDB" id="A0A328WMH1"/>
<dbReference type="EMBL" id="QLSV01000009">
    <property type="protein sequence ID" value="RAR47471.1"/>
    <property type="molecule type" value="Genomic_DNA"/>
</dbReference>
<comment type="caution">
    <text evidence="1">The sequence shown here is derived from an EMBL/GenBank/DDBJ whole genome shotgun (WGS) entry which is preliminary data.</text>
</comment>
<keyword evidence="2" id="KW-1185">Reference proteome</keyword>
<name>A0A328WMH1_9FLAO</name>
<protein>
    <submittedName>
        <fullName evidence="1">Uncharacterized protein</fullName>
    </submittedName>
</protein>
<organism evidence="1 2">
    <name type="scientific">Flavobacterium lacus</name>
    <dbReference type="NCBI Taxonomy" id="1353778"/>
    <lineage>
        <taxon>Bacteria</taxon>
        <taxon>Pseudomonadati</taxon>
        <taxon>Bacteroidota</taxon>
        <taxon>Flavobacteriia</taxon>
        <taxon>Flavobacteriales</taxon>
        <taxon>Flavobacteriaceae</taxon>
        <taxon>Flavobacterium</taxon>
    </lineage>
</organism>
<reference evidence="1 2" key="1">
    <citation type="submission" date="2018-06" db="EMBL/GenBank/DDBJ databases">
        <title>Genomic Encyclopedia of Type Strains, Phase III (KMG-III): the genomes of soil and plant-associated and newly described type strains.</title>
        <authorList>
            <person name="Whitman W."/>
        </authorList>
    </citation>
    <scope>NUCLEOTIDE SEQUENCE [LARGE SCALE GENOMIC DNA]</scope>
    <source>
        <strain evidence="1 2">CGMCC 1.12504</strain>
    </source>
</reference>